<dbReference type="Proteomes" id="UP000492821">
    <property type="component" value="Unassembled WGS sequence"/>
</dbReference>
<keyword evidence="6" id="KW-1185">Reference proteome</keyword>
<dbReference type="WBParaSite" id="Pan_g19870.t1">
    <property type="protein sequence ID" value="Pan_g19870.t1"/>
    <property type="gene ID" value="Pan_g19870"/>
</dbReference>
<dbReference type="Gene3D" id="2.60.120.330">
    <property type="entry name" value="B-lactam Antibiotic, Isopenicillin N Synthase, Chain"/>
    <property type="match status" value="1"/>
</dbReference>
<keyword evidence="4" id="KW-0472">Membrane</keyword>
<dbReference type="InterPro" id="IPR051821">
    <property type="entry name" value="Asp/Asn_beta-hydroxylase"/>
</dbReference>
<keyword evidence="2" id="KW-0223">Dioxygenase</keyword>
<comment type="similarity">
    <text evidence="1">Belongs to the aspartyl/asparaginyl beta-hydroxylase family.</text>
</comment>
<dbReference type="PANTHER" id="PTHR46332">
    <property type="entry name" value="ASPARTATE BETA-HYDROXYLASE DOMAIN-CONTAINING PROTEIN 2"/>
    <property type="match status" value="1"/>
</dbReference>
<evidence type="ECO:0000256" key="3">
    <source>
        <dbReference type="ARBA" id="ARBA00023002"/>
    </source>
</evidence>
<accession>A0A7E4VDX4</accession>
<evidence type="ECO:0000313" key="6">
    <source>
        <dbReference type="Proteomes" id="UP000492821"/>
    </source>
</evidence>
<dbReference type="Pfam" id="PF05118">
    <property type="entry name" value="Asp_Arg_Hydrox"/>
    <property type="match status" value="1"/>
</dbReference>
<feature type="transmembrane region" description="Helical" evidence="4">
    <location>
        <begin position="6"/>
        <end position="25"/>
    </location>
</feature>
<keyword evidence="4" id="KW-1133">Transmembrane helix</keyword>
<dbReference type="SUPFAM" id="SSF51197">
    <property type="entry name" value="Clavaminate synthase-like"/>
    <property type="match status" value="1"/>
</dbReference>
<dbReference type="GO" id="GO:0016020">
    <property type="term" value="C:membrane"/>
    <property type="evidence" value="ECO:0007669"/>
    <property type="project" value="TreeGrafter"/>
</dbReference>
<dbReference type="InterPro" id="IPR007803">
    <property type="entry name" value="Asp/Arg/Pro-Hydrxlase"/>
</dbReference>
<dbReference type="InterPro" id="IPR027443">
    <property type="entry name" value="IPNS-like_sf"/>
</dbReference>
<reference evidence="6" key="1">
    <citation type="journal article" date="2013" name="Genetics">
        <title>The draft genome and transcriptome of Panagrellus redivivus are shaped by the harsh demands of a free-living lifestyle.</title>
        <authorList>
            <person name="Srinivasan J."/>
            <person name="Dillman A.R."/>
            <person name="Macchietto M.G."/>
            <person name="Heikkinen L."/>
            <person name="Lakso M."/>
            <person name="Fracchia K.M."/>
            <person name="Antoshechkin I."/>
            <person name="Mortazavi A."/>
            <person name="Wong G."/>
            <person name="Sternberg P.W."/>
        </authorList>
    </citation>
    <scope>NUCLEOTIDE SEQUENCE [LARGE SCALE GENOMIC DNA]</scope>
    <source>
        <strain evidence="6">MT8872</strain>
    </source>
</reference>
<reference evidence="7" key="2">
    <citation type="submission" date="2020-10" db="UniProtKB">
        <authorList>
            <consortium name="WormBaseParasite"/>
        </authorList>
    </citation>
    <scope>IDENTIFICATION</scope>
</reference>
<sequence>MVWVFIAILVVPGLLYIGTILFFSLPERLYPRTYPVKSICSKPSCARCSTNQALLDRAKFFYDDVYNSNDRLKQSLEASSNESEPLIFRLSGLLARPLWRSIEYGPQISTDIALLQENFPTIKLTALNLLNRHQNKWLRNSEPGGSNWFVFPLLNQGTWNDANLRYCPEVMAILFDLKSIMDKCVFGNIFFSILPPKTKIATHRGPTNIRLRCHFCLETARVKKECTLTVGDEGGEEKVHWTEREAFVFDDSFPHSVESTTKNEERIALILDLWHPGISENERYRLQRMFPDVPDPLA</sequence>
<proteinExistence type="inferred from homology"/>
<dbReference type="AlphaFoldDB" id="A0A7E4VDX4"/>
<evidence type="ECO:0000256" key="2">
    <source>
        <dbReference type="ARBA" id="ARBA00022964"/>
    </source>
</evidence>
<feature type="domain" description="Aspartyl/asparaginy/proline hydroxylase" evidence="5">
    <location>
        <begin position="117"/>
        <end position="276"/>
    </location>
</feature>
<evidence type="ECO:0000256" key="1">
    <source>
        <dbReference type="ARBA" id="ARBA00007730"/>
    </source>
</evidence>
<keyword evidence="4" id="KW-0812">Transmembrane</keyword>
<evidence type="ECO:0000259" key="5">
    <source>
        <dbReference type="Pfam" id="PF05118"/>
    </source>
</evidence>
<name>A0A7E4VDX4_PANRE</name>
<organism evidence="6 7">
    <name type="scientific">Panagrellus redivivus</name>
    <name type="common">Microworm</name>
    <dbReference type="NCBI Taxonomy" id="6233"/>
    <lineage>
        <taxon>Eukaryota</taxon>
        <taxon>Metazoa</taxon>
        <taxon>Ecdysozoa</taxon>
        <taxon>Nematoda</taxon>
        <taxon>Chromadorea</taxon>
        <taxon>Rhabditida</taxon>
        <taxon>Tylenchina</taxon>
        <taxon>Panagrolaimomorpha</taxon>
        <taxon>Panagrolaimoidea</taxon>
        <taxon>Panagrolaimidae</taxon>
        <taxon>Panagrellus</taxon>
    </lineage>
</organism>
<dbReference type="GO" id="GO:0051213">
    <property type="term" value="F:dioxygenase activity"/>
    <property type="evidence" value="ECO:0007669"/>
    <property type="project" value="UniProtKB-KW"/>
</dbReference>
<evidence type="ECO:0000256" key="4">
    <source>
        <dbReference type="SAM" id="Phobius"/>
    </source>
</evidence>
<protein>
    <submittedName>
        <fullName evidence="7">Asp_Arg_Hydrox domain-containing protein</fullName>
    </submittedName>
</protein>
<dbReference type="PANTHER" id="PTHR46332:SF5">
    <property type="entry name" value="ASPARTATE BETA-HYDROXYLASE DOMAIN CONTAINING 2"/>
    <property type="match status" value="1"/>
</dbReference>
<evidence type="ECO:0000313" key="7">
    <source>
        <dbReference type="WBParaSite" id="Pan_g19870.t1"/>
    </source>
</evidence>
<keyword evidence="3" id="KW-0560">Oxidoreductase</keyword>